<sequence length="145" mass="16881">LVNASQQEVDQTLDDLHAILDIPKDQTCPLRLHHPSFRDFLFNKERCGDSKFQVDEKQAHQTLVDYCIQLMSTSLKQDVCRQEAPGTLVANIKNSQIEQCLPPEVRYACLYWVQHLQKSDAQLCDEDQVHQFLQVHLLHWLEIQS</sequence>
<proteinExistence type="predicted"/>
<feature type="non-terminal residue" evidence="1">
    <location>
        <position position="145"/>
    </location>
</feature>
<protein>
    <submittedName>
        <fullName evidence="1">Uncharacterized protein</fullName>
    </submittedName>
</protein>
<dbReference type="STRING" id="1745343.A0A2J6PNA0"/>
<name>A0A2J6PNA0_9HELO</name>
<keyword evidence="2" id="KW-1185">Reference proteome</keyword>
<accession>A0A2J6PNA0</accession>
<evidence type="ECO:0000313" key="2">
    <source>
        <dbReference type="Proteomes" id="UP000235672"/>
    </source>
</evidence>
<organism evidence="1 2">
    <name type="scientific">Hyaloscypha hepaticicola</name>
    <dbReference type="NCBI Taxonomy" id="2082293"/>
    <lineage>
        <taxon>Eukaryota</taxon>
        <taxon>Fungi</taxon>
        <taxon>Dikarya</taxon>
        <taxon>Ascomycota</taxon>
        <taxon>Pezizomycotina</taxon>
        <taxon>Leotiomycetes</taxon>
        <taxon>Helotiales</taxon>
        <taxon>Hyaloscyphaceae</taxon>
        <taxon>Hyaloscypha</taxon>
    </lineage>
</organism>
<dbReference type="Proteomes" id="UP000235672">
    <property type="component" value="Unassembled WGS sequence"/>
</dbReference>
<evidence type="ECO:0000313" key="1">
    <source>
        <dbReference type="EMBL" id="PMD15356.1"/>
    </source>
</evidence>
<reference evidence="1 2" key="1">
    <citation type="submission" date="2016-05" db="EMBL/GenBank/DDBJ databases">
        <title>A degradative enzymes factory behind the ericoid mycorrhizal symbiosis.</title>
        <authorList>
            <consortium name="DOE Joint Genome Institute"/>
            <person name="Martino E."/>
            <person name="Morin E."/>
            <person name="Grelet G."/>
            <person name="Kuo A."/>
            <person name="Kohler A."/>
            <person name="Daghino S."/>
            <person name="Barry K."/>
            <person name="Choi C."/>
            <person name="Cichocki N."/>
            <person name="Clum A."/>
            <person name="Copeland A."/>
            <person name="Hainaut M."/>
            <person name="Haridas S."/>
            <person name="Labutti K."/>
            <person name="Lindquist E."/>
            <person name="Lipzen A."/>
            <person name="Khouja H.-R."/>
            <person name="Murat C."/>
            <person name="Ohm R."/>
            <person name="Olson A."/>
            <person name="Spatafora J."/>
            <person name="Veneault-Fourrey C."/>
            <person name="Henrissat B."/>
            <person name="Grigoriev I."/>
            <person name="Martin F."/>
            <person name="Perotto S."/>
        </authorList>
    </citation>
    <scope>NUCLEOTIDE SEQUENCE [LARGE SCALE GENOMIC DNA]</scope>
    <source>
        <strain evidence="1 2">UAMH 7357</strain>
    </source>
</reference>
<gene>
    <name evidence="1" type="ORF">NA56DRAFT_525332</name>
</gene>
<dbReference type="OrthoDB" id="538223at2759"/>
<dbReference type="EMBL" id="KZ613514">
    <property type="protein sequence ID" value="PMD15356.1"/>
    <property type="molecule type" value="Genomic_DNA"/>
</dbReference>
<feature type="non-terminal residue" evidence="1">
    <location>
        <position position="1"/>
    </location>
</feature>
<dbReference type="AlphaFoldDB" id="A0A2J6PNA0"/>